<gene>
    <name evidence="1" type="ordered locus">TherJR_1880</name>
</gene>
<sequence length="304" mass="35338">MSASFCIGAANHIDYVKEKLDQEFRLLENDGIKISCEEGKKGDYVFLEYNIADYGEAGYSEEDTKNIFKHYVANAVSDIIVNNWERTLLEEIIRENYYYFSKEEQQTISEFALKHLNLGHENGEAMYEQLSRKSLILRRVLEYLQTNNNIVIEGFIRFRLKEYIEELTKIAEKAADDYLLDKEYKEFLHLLKYFVDIQEPRLDVVQVLIQPSGMFKLLDASNKSINCEYLDGFIVELGDSELNYEDLLISALITIAPTTIILHCREEDKMLTSIDTIVGVFGERVKYCGGCELCRENEVHLQKH</sequence>
<keyword evidence="2" id="KW-1185">Reference proteome</keyword>
<dbReference type="RefSeq" id="WP_013120741.1">
    <property type="nucleotide sequence ID" value="NC_014152.1"/>
</dbReference>
<dbReference type="InterPro" id="IPR014199">
    <property type="entry name" value="Spore_YtxC"/>
</dbReference>
<dbReference type="EMBL" id="CP002028">
    <property type="protein sequence ID" value="ADG82729.1"/>
    <property type="molecule type" value="Genomic_DNA"/>
</dbReference>
<proteinExistence type="predicted"/>
<dbReference type="NCBIfam" id="TIGR02834">
    <property type="entry name" value="spo_ytxC"/>
    <property type="match status" value="1"/>
</dbReference>
<evidence type="ECO:0000313" key="2">
    <source>
        <dbReference type="Proteomes" id="UP000002377"/>
    </source>
</evidence>
<dbReference type="Proteomes" id="UP000002377">
    <property type="component" value="Chromosome"/>
</dbReference>
<dbReference type="STRING" id="635013.TherJR_1880"/>
<organism evidence="1 2">
    <name type="scientific">Thermincola potens (strain JR)</name>
    <dbReference type="NCBI Taxonomy" id="635013"/>
    <lineage>
        <taxon>Bacteria</taxon>
        <taxon>Bacillati</taxon>
        <taxon>Bacillota</taxon>
        <taxon>Clostridia</taxon>
        <taxon>Eubacteriales</taxon>
        <taxon>Thermincolaceae</taxon>
        <taxon>Thermincola</taxon>
    </lineage>
</organism>
<dbReference type="Pfam" id="PF08812">
    <property type="entry name" value="YtxC"/>
    <property type="match status" value="1"/>
</dbReference>
<name>D5X809_THEPJ</name>
<dbReference type="AlphaFoldDB" id="D5X809"/>
<dbReference type="HOGENOM" id="CLU_066420_1_0_9"/>
<evidence type="ECO:0000313" key="1">
    <source>
        <dbReference type="EMBL" id="ADG82729.1"/>
    </source>
</evidence>
<reference evidence="1 2" key="1">
    <citation type="submission" date="2010-05" db="EMBL/GenBank/DDBJ databases">
        <title>Complete sequence of Thermincola sp. JR.</title>
        <authorList>
            <consortium name="US DOE Joint Genome Institute"/>
            <person name="Lucas S."/>
            <person name="Copeland A."/>
            <person name="Lapidus A."/>
            <person name="Cheng J.-F."/>
            <person name="Bruce D."/>
            <person name="Goodwin L."/>
            <person name="Pitluck S."/>
            <person name="Chertkov O."/>
            <person name="Detter J.C."/>
            <person name="Han C."/>
            <person name="Tapia R."/>
            <person name="Land M."/>
            <person name="Hauser L."/>
            <person name="Kyrpides N."/>
            <person name="Mikhailova N."/>
            <person name="Hazen T.C."/>
            <person name="Woyke T."/>
        </authorList>
    </citation>
    <scope>NUCLEOTIDE SEQUENCE [LARGE SCALE GENOMIC DNA]</scope>
    <source>
        <strain evidence="1 2">JR</strain>
    </source>
</reference>
<dbReference type="KEGG" id="tjr:TherJR_1880"/>
<protein>
    <submittedName>
        <fullName evidence="1">Sporulation protein YtxC</fullName>
    </submittedName>
</protein>
<accession>D5X809</accession>
<dbReference type="eggNOG" id="ENOG5031S9P">
    <property type="taxonomic scope" value="Bacteria"/>
</dbReference>
<dbReference type="OrthoDB" id="2986513at2"/>